<protein>
    <recommendedName>
        <fullName evidence="3">Peptidase A2 domain-containing protein</fullName>
    </recommendedName>
</protein>
<evidence type="ECO:0000313" key="2">
    <source>
        <dbReference type="Proteomes" id="UP001362999"/>
    </source>
</evidence>
<keyword evidence="2" id="KW-1185">Reference proteome</keyword>
<dbReference type="AlphaFoldDB" id="A0AAV9Z2K1"/>
<dbReference type="InterPro" id="IPR021109">
    <property type="entry name" value="Peptidase_aspartic_dom_sf"/>
</dbReference>
<reference evidence="1 2" key="1">
    <citation type="journal article" date="2024" name="J Genomics">
        <title>Draft genome sequencing and assembly of Favolaschia claudopus CIRM-BRFM 2984 isolated from oak limbs.</title>
        <authorList>
            <person name="Navarro D."/>
            <person name="Drula E."/>
            <person name="Chaduli D."/>
            <person name="Cazenave R."/>
            <person name="Ahrendt S."/>
            <person name="Wang J."/>
            <person name="Lipzen A."/>
            <person name="Daum C."/>
            <person name="Barry K."/>
            <person name="Grigoriev I.V."/>
            <person name="Favel A."/>
            <person name="Rosso M.N."/>
            <person name="Martin F."/>
        </authorList>
    </citation>
    <scope>NUCLEOTIDE SEQUENCE [LARGE SCALE GENOMIC DNA]</scope>
    <source>
        <strain evidence="1 2">CIRM-BRFM 2984</strain>
    </source>
</reference>
<proteinExistence type="predicted"/>
<dbReference type="EMBL" id="JAWWNJ010000233">
    <property type="protein sequence ID" value="KAK6969143.1"/>
    <property type="molecule type" value="Genomic_DNA"/>
</dbReference>
<feature type="non-terminal residue" evidence="1">
    <location>
        <position position="149"/>
    </location>
</feature>
<sequence length="149" mass="16298">MQIEVVDLYTVDPSKTEKKTAAFMHWISIASVRGEKNRVCALWDGGAQVSALDRSKFEEMKHRLGVASPGTKVLRMADGTKVPSVAHWEGEIEVEGVRVVGEFEVFDSGGGWNFLFGKDLQAAIGAVHDMKNDIVTIEAGGRHATLENQ</sequence>
<evidence type="ECO:0008006" key="3">
    <source>
        <dbReference type="Google" id="ProtNLM"/>
    </source>
</evidence>
<dbReference type="Proteomes" id="UP001362999">
    <property type="component" value="Unassembled WGS sequence"/>
</dbReference>
<name>A0AAV9Z2K1_9AGAR</name>
<dbReference type="Gene3D" id="2.40.70.10">
    <property type="entry name" value="Acid Proteases"/>
    <property type="match status" value="1"/>
</dbReference>
<evidence type="ECO:0000313" key="1">
    <source>
        <dbReference type="EMBL" id="KAK6969143.1"/>
    </source>
</evidence>
<accession>A0AAV9Z2K1</accession>
<comment type="caution">
    <text evidence="1">The sequence shown here is derived from an EMBL/GenBank/DDBJ whole genome shotgun (WGS) entry which is preliminary data.</text>
</comment>
<organism evidence="1 2">
    <name type="scientific">Favolaschia claudopus</name>
    <dbReference type="NCBI Taxonomy" id="2862362"/>
    <lineage>
        <taxon>Eukaryota</taxon>
        <taxon>Fungi</taxon>
        <taxon>Dikarya</taxon>
        <taxon>Basidiomycota</taxon>
        <taxon>Agaricomycotina</taxon>
        <taxon>Agaricomycetes</taxon>
        <taxon>Agaricomycetidae</taxon>
        <taxon>Agaricales</taxon>
        <taxon>Marasmiineae</taxon>
        <taxon>Mycenaceae</taxon>
        <taxon>Favolaschia</taxon>
    </lineage>
</organism>
<gene>
    <name evidence="1" type="ORF">R3P38DRAFT_2588689</name>
</gene>